<feature type="region of interest" description="Disordered" evidence="1">
    <location>
        <begin position="245"/>
        <end position="264"/>
    </location>
</feature>
<evidence type="ECO:0000313" key="3">
    <source>
        <dbReference type="EMBL" id="EDQ86712.1"/>
    </source>
</evidence>
<dbReference type="KEGG" id="mbr:MONBRDRAFT_38328"/>
<protein>
    <recommendedName>
        <fullName evidence="2">Protein kinase domain-containing protein</fullName>
    </recommendedName>
</protein>
<dbReference type="InParanoid" id="A9V716"/>
<dbReference type="SUPFAM" id="SSF56112">
    <property type="entry name" value="Protein kinase-like (PK-like)"/>
    <property type="match status" value="1"/>
</dbReference>
<feature type="domain" description="Protein kinase" evidence="2">
    <location>
        <begin position="1"/>
        <end position="153"/>
    </location>
</feature>
<evidence type="ECO:0000313" key="4">
    <source>
        <dbReference type="Proteomes" id="UP000001357"/>
    </source>
</evidence>
<feature type="region of interest" description="Disordered" evidence="1">
    <location>
        <begin position="544"/>
        <end position="612"/>
    </location>
</feature>
<dbReference type="FunCoup" id="A9V716">
    <property type="interactions" value="1569"/>
</dbReference>
<feature type="compositionally biased region" description="Low complexity" evidence="1">
    <location>
        <begin position="375"/>
        <end position="398"/>
    </location>
</feature>
<accession>A9V716</accession>
<dbReference type="AlphaFoldDB" id="A9V716"/>
<dbReference type="GO" id="GO:0035556">
    <property type="term" value="P:intracellular signal transduction"/>
    <property type="evidence" value="ECO:0000318"/>
    <property type="project" value="GO_Central"/>
</dbReference>
<evidence type="ECO:0000256" key="1">
    <source>
        <dbReference type="SAM" id="MobiDB-lite"/>
    </source>
</evidence>
<sequence>MPHGSLRPDVIHVQHNGQIKLKYITSISSKSSKKSGATSSKMSELMYQSPELVTDWQSDLRISDDIYALGILILEMLVPGRVYADCEKPLDIIRAKQNLVLPTTALEDLLTLHEKDNPTCKQTMVKAKAFVECCLAKADQRWSASKLSVHKWLFEVPSLRAFAAHALLARYRNSTQDEVVDNKEELSTRFQDWYNRVHTGEAPIVVRTRGVPNSELEPELREPPNVEAFLEEVRIGLHPLTVVQGRGPKKVTKPSNANPKSRSKCRRRLIKNTFAVRVERKLKDNIEFNSPEDVARALLYLQFNATDDRPPENFVHSFVLIYCLGPEVKEASEHASGSITPAVGEKQFVYGAGAGANGAASHNTTTVAESRRNTVSRASAAHAAAQSVASHHATTAASPSRPEAPIAATHNGEPTVPPASGKAGAADADNRRRVGSMAGEDRSSVSGPPGQGVERGREDTFDSRCVWRKLLFDYADNVQVDYDELMASKSQKEHKSGFRPKASIAEMMGMVIVERMTKHGLLADEEEDRYMLAEAIATEVRAKFYPGPQPEEKSSAKASSERHVPRGRSGKHDEFSSFAAHDDEKGDAEGVAVGAGRDDMVSGPAAMGYDVI</sequence>
<dbReference type="eggNOG" id="KOG1266">
    <property type="taxonomic scope" value="Eukaryota"/>
</dbReference>
<proteinExistence type="predicted"/>
<dbReference type="InterPro" id="IPR000719">
    <property type="entry name" value="Prot_kinase_dom"/>
</dbReference>
<organism evidence="3 4">
    <name type="scientific">Monosiga brevicollis</name>
    <name type="common">Choanoflagellate</name>
    <dbReference type="NCBI Taxonomy" id="81824"/>
    <lineage>
        <taxon>Eukaryota</taxon>
        <taxon>Choanoflagellata</taxon>
        <taxon>Craspedida</taxon>
        <taxon>Salpingoecidae</taxon>
        <taxon>Monosiga</taxon>
    </lineage>
</organism>
<dbReference type="GO" id="GO:0005737">
    <property type="term" value="C:cytoplasm"/>
    <property type="evidence" value="ECO:0000318"/>
    <property type="project" value="GO_Central"/>
</dbReference>
<feature type="region of interest" description="Disordered" evidence="1">
    <location>
        <begin position="357"/>
        <end position="458"/>
    </location>
</feature>
<dbReference type="GO" id="GO:0005524">
    <property type="term" value="F:ATP binding"/>
    <property type="evidence" value="ECO:0007669"/>
    <property type="project" value="InterPro"/>
</dbReference>
<dbReference type="InterPro" id="IPR011009">
    <property type="entry name" value="Kinase-like_dom_sf"/>
</dbReference>
<gene>
    <name evidence="3" type="ORF">MONBRDRAFT_38328</name>
</gene>
<name>A9V716_MONBE</name>
<dbReference type="EMBL" id="CH991564">
    <property type="protein sequence ID" value="EDQ86712.1"/>
    <property type="molecule type" value="Genomic_DNA"/>
</dbReference>
<dbReference type="RefSeq" id="XP_001748548.1">
    <property type="nucleotide sequence ID" value="XM_001748496.1"/>
</dbReference>
<reference evidence="3 4" key="1">
    <citation type="journal article" date="2008" name="Nature">
        <title>The genome of the choanoflagellate Monosiga brevicollis and the origin of metazoans.</title>
        <authorList>
            <consortium name="JGI Sequencing"/>
            <person name="King N."/>
            <person name="Westbrook M.J."/>
            <person name="Young S.L."/>
            <person name="Kuo A."/>
            <person name="Abedin M."/>
            <person name="Chapman J."/>
            <person name="Fairclough S."/>
            <person name="Hellsten U."/>
            <person name="Isogai Y."/>
            <person name="Letunic I."/>
            <person name="Marr M."/>
            <person name="Pincus D."/>
            <person name="Putnam N."/>
            <person name="Rokas A."/>
            <person name="Wright K.J."/>
            <person name="Zuzow R."/>
            <person name="Dirks W."/>
            <person name="Good M."/>
            <person name="Goodstein D."/>
            <person name="Lemons D."/>
            <person name="Li W."/>
            <person name="Lyons J.B."/>
            <person name="Morris A."/>
            <person name="Nichols S."/>
            <person name="Richter D.J."/>
            <person name="Salamov A."/>
            <person name="Bork P."/>
            <person name="Lim W.A."/>
            <person name="Manning G."/>
            <person name="Miller W.T."/>
            <person name="McGinnis W."/>
            <person name="Shapiro H."/>
            <person name="Tjian R."/>
            <person name="Grigoriev I.V."/>
            <person name="Rokhsar D."/>
        </authorList>
    </citation>
    <scope>NUCLEOTIDE SEQUENCE [LARGE SCALE GENOMIC DNA]</scope>
    <source>
        <strain evidence="4">MX1 / ATCC 50154</strain>
    </source>
</reference>
<dbReference type="PROSITE" id="PS50011">
    <property type="entry name" value="PROTEIN_KINASE_DOM"/>
    <property type="match status" value="1"/>
</dbReference>
<dbReference type="Gene3D" id="1.10.510.10">
    <property type="entry name" value="Transferase(Phosphotransferase) domain 1"/>
    <property type="match status" value="1"/>
</dbReference>
<dbReference type="GO" id="GO:0004674">
    <property type="term" value="F:protein serine/threonine kinase activity"/>
    <property type="evidence" value="ECO:0000318"/>
    <property type="project" value="GO_Central"/>
</dbReference>
<feature type="compositionally biased region" description="Basic and acidic residues" evidence="1">
    <location>
        <begin position="550"/>
        <end position="588"/>
    </location>
</feature>
<evidence type="ECO:0000259" key="2">
    <source>
        <dbReference type="PROSITE" id="PS50011"/>
    </source>
</evidence>
<dbReference type="Proteomes" id="UP000001357">
    <property type="component" value="Unassembled WGS sequence"/>
</dbReference>
<dbReference type="GeneID" id="5893778"/>
<keyword evidence="4" id="KW-1185">Reference proteome</keyword>